<feature type="compositionally biased region" description="Basic and acidic residues" evidence="5">
    <location>
        <begin position="851"/>
        <end position="878"/>
    </location>
</feature>
<dbReference type="Pfam" id="PF06886">
    <property type="entry name" value="TPX2"/>
    <property type="match status" value="1"/>
</dbReference>
<comment type="subcellular location">
    <subcellularLocation>
        <location evidence="1">Cytoplasm</location>
        <location evidence="1">Cytoskeleton</location>
    </subcellularLocation>
</comment>
<feature type="region of interest" description="Disordered" evidence="5">
    <location>
        <begin position="221"/>
        <end position="828"/>
    </location>
</feature>
<dbReference type="Proteomes" id="UP000007431">
    <property type="component" value="Unassembled WGS sequence"/>
</dbReference>
<feature type="compositionally biased region" description="Pro residues" evidence="5">
    <location>
        <begin position="288"/>
        <end position="299"/>
    </location>
</feature>
<accession>D8QC24</accession>
<feature type="compositionally biased region" description="Basic and acidic residues" evidence="5">
    <location>
        <begin position="417"/>
        <end position="431"/>
    </location>
</feature>
<dbReference type="OMA" id="AHEREKF"/>
<name>D8QC24_SCHCM</name>
<gene>
    <name evidence="7" type="ORF">SCHCODRAFT_111430</name>
</gene>
<feature type="compositionally biased region" description="Basic and acidic residues" evidence="5">
    <location>
        <begin position="101"/>
        <end position="114"/>
    </location>
</feature>
<feature type="non-terminal residue" evidence="7">
    <location>
        <position position="907"/>
    </location>
</feature>
<dbReference type="InterPro" id="IPR027329">
    <property type="entry name" value="TPX2_C"/>
</dbReference>
<feature type="compositionally biased region" description="Low complexity" evidence="5">
    <location>
        <begin position="256"/>
        <end position="266"/>
    </location>
</feature>
<feature type="compositionally biased region" description="Acidic residues" evidence="5">
    <location>
        <begin position="134"/>
        <end position="149"/>
    </location>
</feature>
<feature type="compositionally biased region" description="Low complexity" evidence="5">
    <location>
        <begin position="300"/>
        <end position="332"/>
    </location>
</feature>
<protein>
    <recommendedName>
        <fullName evidence="6">TPX2 C-terminal domain-containing protein</fullName>
    </recommendedName>
</protein>
<evidence type="ECO:0000313" key="8">
    <source>
        <dbReference type="Proteomes" id="UP000007431"/>
    </source>
</evidence>
<reference evidence="7 8" key="1">
    <citation type="journal article" date="2010" name="Nat. Biotechnol.">
        <title>Genome sequence of the model mushroom Schizophyllum commune.</title>
        <authorList>
            <person name="Ohm R.A."/>
            <person name="de Jong J.F."/>
            <person name="Lugones L.G."/>
            <person name="Aerts A."/>
            <person name="Kothe E."/>
            <person name="Stajich J.E."/>
            <person name="de Vries R.P."/>
            <person name="Record E."/>
            <person name="Levasseur A."/>
            <person name="Baker S.E."/>
            <person name="Bartholomew K.A."/>
            <person name="Coutinho P.M."/>
            <person name="Erdmann S."/>
            <person name="Fowler T.J."/>
            <person name="Gathman A.C."/>
            <person name="Lombard V."/>
            <person name="Henrissat B."/>
            <person name="Knabe N."/>
            <person name="Kuees U."/>
            <person name="Lilly W.W."/>
            <person name="Lindquist E."/>
            <person name="Lucas S."/>
            <person name="Magnuson J.K."/>
            <person name="Piumi F."/>
            <person name="Raudaskoski M."/>
            <person name="Salamov A."/>
            <person name="Schmutz J."/>
            <person name="Schwarze F.W.M.R."/>
            <person name="vanKuyk P.A."/>
            <person name="Horton J.S."/>
            <person name="Grigoriev I.V."/>
            <person name="Woesten H.A.B."/>
        </authorList>
    </citation>
    <scope>NUCLEOTIDE SEQUENCE [LARGE SCALE GENOMIC DNA]</scope>
    <source>
        <strain evidence="8">H4-8 / FGSC 9210</strain>
    </source>
</reference>
<feature type="compositionally biased region" description="Low complexity" evidence="5">
    <location>
        <begin position="373"/>
        <end position="404"/>
    </location>
</feature>
<feature type="compositionally biased region" description="Pro residues" evidence="5">
    <location>
        <begin position="333"/>
        <end position="344"/>
    </location>
</feature>
<dbReference type="AlphaFoldDB" id="D8QC24"/>
<dbReference type="HOGENOM" id="CLU_320075_0_0_1"/>
<feature type="compositionally biased region" description="Low complexity" evidence="5">
    <location>
        <begin position="597"/>
        <end position="608"/>
    </location>
</feature>
<organism evidence="8">
    <name type="scientific">Schizophyllum commune (strain H4-8 / FGSC 9210)</name>
    <name type="common">Split gill fungus</name>
    <dbReference type="NCBI Taxonomy" id="578458"/>
    <lineage>
        <taxon>Eukaryota</taxon>
        <taxon>Fungi</taxon>
        <taxon>Dikarya</taxon>
        <taxon>Basidiomycota</taxon>
        <taxon>Agaricomycotina</taxon>
        <taxon>Agaricomycetes</taxon>
        <taxon>Agaricomycetidae</taxon>
        <taxon>Agaricales</taxon>
        <taxon>Schizophyllaceae</taxon>
        <taxon>Schizophyllum</taxon>
    </lineage>
</organism>
<feature type="region of interest" description="Disordered" evidence="5">
    <location>
        <begin position="45"/>
        <end position="179"/>
    </location>
</feature>
<feature type="region of interest" description="Disordered" evidence="5">
    <location>
        <begin position="851"/>
        <end position="907"/>
    </location>
</feature>
<keyword evidence="4" id="KW-0206">Cytoskeleton</keyword>
<keyword evidence="3" id="KW-0963">Cytoplasm</keyword>
<evidence type="ECO:0000256" key="3">
    <source>
        <dbReference type="ARBA" id="ARBA00022490"/>
    </source>
</evidence>
<dbReference type="STRING" id="578458.D8QC24"/>
<feature type="compositionally biased region" description="Polar residues" evidence="5">
    <location>
        <begin position="792"/>
        <end position="801"/>
    </location>
</feature>
<dbReference type="GeneID" id="9591181"/>
<dbReference type="InParanoid" id="D8QC24"/>
<evidence type="ECO:0000259" key="6">
    <source>
        <dbReference type="Pfam" id="PF06886"/>
    </source>
</evidence>
<evidence type="ECO:0000256" key="2">
    <source>
        <dbReference type="ARBA" id="ARBA00005885"/>
    </source>
</evidence>
<feature type="compositionally biased region" description="Low complexity" evidence="5">
    <location>
        <begin position="813"/>
        <end position="822"/>
    </location>
</feature>
<dbReference type="OrthoDB" id="3242303at2759"/>
<keyword evidence="8" id="KW-1185">Reference proteome</keyword>
<dbReference type="GO" id="GO:0005856">
    <property type="term" value="C:cytoskeleton"/>
    <property type="evidence" value="ECO:0007669"/>
    <property type="project" value="UniProtKB-SubCell"/>
</dbReference>
<comment type="similarity">
    <text evidence="2">Belongs to the TPX2 family.</text>
</comment>
<feature type="compositionally biased region" description="Low complexity" evidence="5">
    <location>
        <begin position="90"/>
        <end position="99"/>
    </location>
</feature>
<feature type="compositionally biased region" description="Polar residues" evidence="5">
    <location>
        <begin position="164"/>
        <end position="179"/>
    </location>
</feature>
<feature type="domain" description="TPX2 C-terminal" evidence="6">
    <location>
        <begin position="832"/>
        <end position="902"/>
    </location>
</feature>
<feature type="compositionally biased region" description="Polar residues" evidence="5">
    <location>
        <begin position="551"/>
        <end position="562"/>
    </location>
</feature>
<dbReference type="EMBL" id="GL377309">
    <property type="protein sequence ID" value="EFI94858.1"/>
    <property type="molecule type" value="Genomic_DNA"/>
</dbReference>
<evidence type="ECO:0000256" key="5">
    <source>
        <dbReference type="SAM" id="MobiDB-lite"/>
    </source>
</evidence>
<feature type="compositionally biased region" description="Acidic residues" evidence="5">
    <location>
        <begin position="360"/>
        <end position="372"/>
    </location>
</feature>
<sequence>MADLSSRYLPDVSDSYLLDESSMQLEDDSPDASFAFQMPIAPGRRAVPADITQDMSFDLPASGHDNLLDDDGDDFLGAADQTLGTPAPPRAARARGTPRLDSTEKDTQTPRKSDGPLTLSQLTPRAPKWLPDDANQDEDDEESYEEEESAPLPAMNTKYDDNQPIPSGSASNAGYSFDDSSFNEVSTFAPDAESTFLSDADMSLDPAATRLLAYSEQFGLHNTFAPPAPPQYNEKEATPKRSPPRNDEPLTISQLSPRKATPSPTKKTPRKAKTPAKTPFTTRKAKTPAPPSAAAPTPHPTEATPVAQAVPSPVASPSSAAAALPAPMEAISAPPPSPPKPMRAPSPMKRSSKRQSTAREEEEEDEEDDDEPTTAPAAAPSQTAGPLQTAGPSQAAGSSQAAGPSQPPPKKAPAATESKRPAKRAKIEPVVKRGLNASKNAQKSSLTERRRVPSGPAARGPATRAVSGTTTRVVSGTTTRVVSGTTTARSVSGAASRPASAAAPRVTRAVSAAGTLQNSRARNQAPVGGSKPASAKPPSQVATTGKRENTPAAQTQAKSVAQTPAKPVAQAQVKPVSRKPPSAAQTRAKPVQPAQEPAMVMVADAAPAQEDSQPAAPAPSMTVDAGEQEVEEPEAGAASDGDTQMVVEEASWAVADMDNCDDSTPPAPAPRALSPIDDDAEDELPLGQAEQEQSHEAVGEASAAPAATKPRPQRKQPERKKQPEVKKQPVPKKPEVKKQPEAKQQPEVKKRPVVRKHPEVLKQSEPKPPFDASSSSDTSKPFIFGAGKQAKFTLSTSSDAGSSRLHESEGSAHARSLSRSALNMSVTEPKPFTFHTDMRLREREAFDAKVKERLKREEEEEAERRRQAEEEAEREVKQLRKRMVPRAHEVPEWYRSAPKKQKLDESK</sequence>
<evidence type="ECO:0000256" key="1">
    <source>
        <dbReference type="ARBA" id="ARBA00004245"/>
    </source>
</evidence>
<dbReference type="KEGG" id="scm:SCHCO_02634447"/>
<evidence type="ECO:0000256" key="4">
    <source>
        <dbReference type="ARBA" id="ARBA00023212"/>
    </source>
</evidence>
<feature type="compositionally biased region" description="Basic and acidic residues" evidence="5">
    <location>
        <begin position="233"/>
        <end position="248"/>
    </location>
</feature>
<dbReference type="VEuPathDB" id="FungiDB:SCHCODRAFT_02634447"/>
<dbReference type="RefSeq" id="XP_003029761.1">
    <property type="nucleotide sequence ID" value="XM_003029715.1"/>
</dbReference>
<evidence type="ECO:0000313" key="7">
    <source>
        <dbReference type="EMBL" id="EFI94858.1"/>
    </source>
</evidence>
<feature type="compositionally biased region" description="Basic and acidic residues" evidence="5">
    <location>
        <begin position="715"/>
        <end position="765"/>
    </location>
</feature>
<dbReference type="eggNOG" id="ENOG502RBTR">
    <property type="taxonomic scope" value="Eukaryota"/>
</dbReference>
<feature type="compositionally biased region" description="Low complexity" evidence="5">
    <location>
        <begin position="462"/>
        <end position="513"/>
    </location>
</feature>
<proteinExistence type="inferred from homology"/>